<evidence type="ECO:0000259" key="2">
    <source>
        <dbReference type="Pfam" id="PF18291"/>
    </source>
</evidence>
<reference evidence="3 4" key="1">
    <citation type="submission" date="2018-11" db="EMBL/GenBank/DDBJ databases">
        <title>Parancylomarina longa gen. nov., sp. nov., isolated from sediments of southern Okinawa.</title>
        <authorList>
            <person name="Fu T."/>
        </authorList>
    </citation>
    <scope>NUCLEOTIDE SEQUENCE [LARGE SCALE GENOMIC DNA]</scope>
    <source>
        <strain evidence="3 4">T3-2 S1-C</strain>
    </source>
</reference>
<dbReference type="Pfam" id="PF18291">
    <property type="entry name" value="HU-HIG"/>
    <property type="match status" value="1"/>
</dbReference>
<dbReference type="AlphaFoldDB" id="A0A434AUJ7"/>
<feature type="domain" description="HU" evidence="2">
    <location>
        <begin position="1"/>
        <end position="126"/>
    </location>
</feature>
<keyword evidence="4" id="KW-1185">Reference proteome</keyword>
<dbReference type="OrthoDB" id="1120985at2"/>
<protein>
    <recommendedName>
        <fullName evidence="2">HU domain-containing protein</fullName>
    </recommendedName>
</protein>
<evidence type="ECO:0000313" key="4">
    <source>
        <dbReference type="Proteomes" id="UP000282985"/>
    </source>
</evidence>
<sequence>MTIEYKVVQIKTPIKKEGEDHLFYPRVCNREKINLRDMAKRIASISTFSEIDVQGVLTAFVTEIPYFLLDNHSVELGELGTFSLHITGKGVQKPEQINTRNIHTVKMAFRPGTRIKEELKKAEFKKRRK</sequence>
<accession>A0A434AUJ7</accession>
<dbReference type="NCBIfam" id="TIGR01201">
    <property type="entry name" value="HU_rel"/>
    <property type="match status" value="1"/>
</dbReference>
<name>A0A434AUJ7_9BACT</name>
<evidence type="ECO:0000313" key="3">
    <source>
        <dbReference type="EMBL" id="RUT78105.1"/>
    </source>
</evidence>
<dbReference type="InterPro" id="IPR041607">
    <property type="entry name" value="HU-HIG"/>
</dbReference>
<dbReference type="RefSeq" id="WP_127343772.1">
    <property type="nucleotide sequence ID" value="NZ_RJJX01000011.1"/>
</dbReference>
<dbReference type="GO" id="GO:0003677">
    <property type="term" value="F:DNA binding"/>
    <property type="evidence" value="ECO:0007669"/>
    <property type="project" value="UniProtKB-KW"/>
</dbReference>
<proteinExistence type="predicted"/>
<dbReference type="Gene3D" id="4.10.520.10">
    <property type="entry name" value="IHF-like DNA-binding proteins"/>
    <property type="match status" value="1"/>
</dbReference>
<evidence type="ECO:0000256" key="1">
    <source>
        <dbReference type="ARBA" id="ARBA00023125"/>
    </source>
</evidence>
<organism evidence="3 4">
    <name type="scientific">Ancylomarina longa</name>
    <dbReference type="NCBI Taxonomy" id="2487017"/>
    <lineage>
        <taxon>Bacteria</taxon>
        <taxon>Pseudomonadati</taxon>
        <taxon>Bacteroidota</taxon>
        <taxon>Bacteroidia</taxon>
        <taxon>Marinilabiliales</taxon>
        <taxon>Marinifilaceae</taxon>
        <taxon>Ancylomarina</taxon>
    </lineage>
</organism>
<dbReference type="SUPFAM" id="SSF47729">
    <property type="entry name" value="IHF-like DNA-binding proteins"/>
    <property type="match status" value="1"/>
</dbReference>
<dbReference type="InterPro" id="IPR010992">
    <property type="entry name" value="IHF-like_DNA-bd_dom_sf"/>
</dbReference>
<comment type="caution">
    <text evidence="3">The sequence shown here is derived from an EMBL/GenBank/DDBJ whole genome shotgun (WGS) entry which is preliminary data.</text>
</comment>
<dbReference type="Proteomes" id="UP000282985">
    <property type="component" value="Unassembled WGS sequence"/>
</dbReference>
<keyword evidence="1" id="KW-0238">DNA-binding</keyword>
<gene>
    <name evidence="3" type="ORF">DLK05_09670</name>
</gene>
<dbReference type="EMBL" id="RJJX01000011">
    <property type="protein sequence ID" value="RUT78105.1"/>
    <property type="molecule type" value="Genomic_DNA"/>
</dbReference>
<dbReference type="InterPro" id="IPR005902">
    <property type="entry name" value="HU_DNA-bd_put"/>
</dbReference>